<organism evidence="2 3">
    <name type="scientific">Ascaris lumbricoides</name>
    <name type="common">Giant roundworm</name>
    <dbReference type="NCBI Taxonomy" id="6252"/>
    <lineage>
        <taxon>Eukaryota</taxon>
        <taxon>Metazoa</taxon>
        <taxon>Ecdysozoa</taxon>
        <taxon>Nematoda</taxon>
        <taxon>Chromadorea</taxon>
        <taxon>Rhabditida</taxon>
        <taxon>Spirurina</taxon>
        <taxon>Ascaridomorpha</taxon>
        <taxon>Ascaridoidea</taxon>
        <taxon>Ascarididae</taxon>
        <taxon>Ascaris</taxon>
    </lineage>
</organism>
<evidence type="ECO:0000256" key="1">
    <source>
        <dbReference type="SAM" id="Phobius"/>
    </source>
</evidence>
<evidence type="ECO:0000313" key="2">
    <source>
        <dbReference type="Proteomes" id="UP000036681"/>
    </source>
</evidence>
<proteinExistence type="predicted"/>
<protein>
    <submittedName>
        <fullName evidence="3">Uncharacterized protein</fullName>
    </submittedName>
</protein>
<keyword evidence="2" id="KW-1185">Reference proteome</keyword>
<reference evidence="3" key="1">
    <citation type="submission" date="2017-02" db="UniProtKB">
        <authorList>
            <consortium name="WormBaseParasite"/>
        </authorList>
    </citation>
    <scope>IDENTIFICATION</scope>
</reference>
<feature type="transmembrane region" description="Helical" evidence="1">
    <location>
        <begin position="37"/>
        <end position="59"/>
    </location>
</feature>
<evidence type="ECO:0000313" key="3">
    <source>
        <dbReference type="WBParaSite" id="ALUE_0000216701-mRNA-1"/>
    </source>
</evidence>
<keyword evidence="1" id="KW-0472">Membrane</keyword>
<dbReference type="Proteomes" id="UP000036681">
    <property type="component" value="Unplaced"/>
</dbReference>
<dbReference type="AlphaFoldDB" id="A0A0M3HKX2"/>
<sequence>MRKDFFQRYLSPAGRIFFSQRIIVDSMFRSNNSVLPISFDLIISVTIFTYIIWSLAFFCDFARRDKYLHIIYM</sequence>
<keyword evidence="1" id="KW-0812">Transmembrane</keyword>
<name>A0A0M3HKX2_ASCLU</name>
<dbReference type="WBParaSite" id="ALUE_0000216701-mRNA-1">
    <property type="protein sequence ID" value="ALUE_0000216701-mRNA-1"/>
    <property type="gene ID" value="ALUE_0000216701"/>
</dbReference>
<accession>A0A0M3HKX2</accession>
<keyword evidence="1" id="KW-1133">Transmembrane helix</keyword>